<reference evidence="2 3" key="1">
    <citation type="submission" date="2024-03" db="EMBL/GenBank/DDBJ databases">
        <title>Human intestinal bacterial collection.</title>
        <authorList>
            <person name="Pauvert C."/>
            <person name="Hitch T.C.A."/>
            <person name="Clavel T."/>
        </authorList>
    </citation>
    <scope>NUCLEOTIDE SEQUENCE [LARGE SCALE GENOMIC DNA]</scope>
    <source>
        <strain evidence="2 3">CLA-AA-H81</strain>
    </source>
</reference>
<protein>
    <submittedName>
        <fullName evidence="2">Uncharacterized protein</fullName>
    </submittedName>
</protein>
<accession>A0ABV1CXL3</accession>
<dbReference type="GeneID" id="97492949"/>
<organism evidence="2 3">
    <name type="scientific">Megasphaera intestinihominis</name>
    <dbReference type="NCBI Taxonomy" id="3133159"/>
    <lineage>
        <taxon>Bacteria</taxon>
        <taxon>Bacillati</taxon>
        <taxon>Bacillota</taxon>
        <taxon>Negativicutes</taxon>
        <taxon>Veillonellales</taxon>
        <taxon>Veillonellaceae</taxon>
        <taxon>Megasphaera</taxon>
    </lineage>
</organism>
<dbReference type="Proteomes" id="UP001433088">
    <property type="component" value="Unassembled WGS sequence"/>
</dbReference>
<dbReference type="RefSeq" id="WP_014015072.1">
    <property type="nucleotide sequence ID" value="NZ_JBBMEU010000058.1"/>
</dbReference>
<name>A0ABV1CXL3_9FIRM</name>
<sequence length="53" mass="6579">MGHFLLNHFRHVHEKSEHMDDFENFLYILTYILFVCLFIRSLVALYMGRWNLF</sequence>
<evidence type="ECO:0000313" key="2">
    <source>
        <dbReference type="EMBL" id="MEQ2422876.1"/>
    </source>
</evidence>
<comment type="caution">
    <text evidence="2">The sequence shown here is derived from an EMBL/GenBank/DDBJ whole genome shotgun (WGS) entry which is preliminary data.</text>
</comment>
<keyword evidence="1" id="KW-0472">Membrane</keyword>
<keyword evidence="1" id="KW-0812">Transmembrane</keyword>
<gene>
    <name evidence="2" type="ORF">WMO23_09080</name>
</gene>
<keyword evidence="3" id="KW-1185">Reference proteome</keyword>
<dbReference type="EMBL" id="JBBMEU010000058">
    <property type="protein sequence ID" value="MEQ2422876.1"/>
    <property type="molecule type" value="Genomic_DNA"/>
</dbReference>
<evidence type="ECO:0000313" key="3">
    <source>
        <dbReference type="Proteomes" id="UP001433088"/>
    </source>
</evidence>
<feature type="transmembrane region" description="Helical" evidence="1">
    <location>
        <begin position="25"/>
        <end position="47"/>
    </location>
</feature>
<evidence type="ECO:0000256" key="1">
    <source>
        <dbReference type="SAM" id="Phobius"/>
    </source>
</evidence>
<keyword evidence="1" id="KW-1133">Transmembrane helix</keyword>
<proteinExistence type="predicted"/>